<feature type="compositionally biased region" description="Basic and acidic residues" evidence="11">
    <location>
        <begin position="346"/>
        <end position="357"/>
    </location>
</feature>
<comment type="function">
    <text evidence="10">Plays an important role in control of proteasome function. Inhibits the hydrolysis of protein and peptide substrates by the 20S proteasome. Also inhibits the activation of the proteasome by the proteasome regulatory proteins PA700 and PA28.</text>
</comment>
<keyword evidence="15" id="KW-1185">Reference proteome</keyword>
<evidence type="ECO:0000256" key="10">
    <source>
        <dbReference type="ARBA" id="ARBA00024805"/>
    </source>
</evidence>
<evidence type="ECO:0000259" key="12">
    <source>
        <dbReference type="Pfam" id="PF08577"/>
    </source>
</evidence>
<evidence type="ECO:0000256" key="3">
    <source>
        <dbReference type="ARBA" id="ARBA00006405"/>
    </source>
</evidence>
<proteinExistence type="inferred from homology"/>
<evidence type="ECO:0000256" key="6">
    <source>
        <dbReference type="ARBA" id="ARBA00022553"/>
    </source>
</evidence>
<dbReference type="GO" id="GO:0000502">
    <property type="term" value="C:proteasome complex"/>
    <property type="evidence" value="ECO:0007669"/>
    <property type="project" value="UniProtKB-KW"/>
</dbReference>
<evidence type="ECO:0000313" key="15">
    <source>
        <dbReference type="Proteomes" id="UP000265515"/>
    </source>
</evidence>
<dbReference type="OrthoDB" id="68090at2759"/>
<evidence type="ECO:0000313" key="14">
    <source>
        <dbReference type="EMBL" id="GBG64748.1"/>
    </source>
</evidence>
<feature type="domain" description="PI31 proteasome regulator C-terminal" evidence="12">
    <location>
        <begin position="235"/>
        <end position="320"/>
    </location>
</feature>
<dbReference type="PANTHER" id="PTHR13266">
    <property type="entry name" value="PROTEASOME INHIBITOR"/>
    <property type="match status" value="1"/>
</dbReference>
<feature type="region of interest" description="Disordered" evidence="11">
    <location>
        <begin position="319"/>
        <end position="357"/>
    </location>
</feature>
<evidence type="ECO:0000256" key="1">
    <source>
        <dbReference type="ARBA" id="ARBA00004240"/>
    </source>
</evidence>
<dbReference type="GO" id="GO:0070628">
    <property type="term" value="F:proteasome binding"/>
    <property type="evidence" value="ECO:0007669"/>
    <property type="project" value="InterPro"/>
</dbReference>
<evidence type="ECO:0000256" key="7">
    <source>
        <dbReference type="ARBA" id="ARBA00022824"/>
    </source>
</evidence>
<sequence>MRASRPRFRNLQDRVAFVVHATMLVSGYRPVAMGRAAEREVQPPSQQGDEVEEEVGEEGWNELPDSYAFRYVIDGSGDGGGNKTSTGKRRVVVKCLAMGDLLLVDAIDRAADSGEPVHLEVKVSDSAVESGSSNYGDHYKDLPSLVKKVETSIVSALSGGGGTRGPAGGNRGRTRGVQMQAERRQDVGEAPGRHPAPGSIVPPVAGDPLRGDDPLRDPLREPLRVGGVYRPGYGEDLYPTGGAGILPGGPGGFAGGGILGPGGFPGSGGGMLLGPNDPRWGSYVEGGRGGGGGFGAFPPGGRGGVPPGLPPGARFDPFGPPGVPGFEPNRFMGGGGGGRPSSVRPPHPDLEHFQPPF</sequence>
<dbReference type="Proteomes" id="UP000265515">
    <property type="component" value="Unassembled WGS sequence"/>
</dbReference>
<keyword evidence="6" id="KW-0597">Phosphoprotein</keyword>
<evidence type="ECO:0000259" key="13">
    <source>
        <dbReference type="Pfam" id="PF11566"/>
    </source>
</evidence>
<evidence type="ECO:0000256" key="2">
    <source>
        <dbReference type="ARBA" id="ARBA00004496"/>
    </source>
</evidence>
<evidence type="ECO:0000256" key="5">
    <source>
        <dbReference type="ARBA" id="ARBA00022490"/>
    </source>
</evidence>
<organism evidence="14 15">
    <name type="scientific">Chara braunii</name>
    <name type="common">Braun's stonewort</name>
    <dbReference type="NCBI Taxonomy" id="69332"/>
    <lineage>
        <taxon>Eukaryota</taxon>
        <taxon>Viridiplantae</taxon>
        <taxon>Streptophyta</taxon>
        <taxon>Charophyceae</taxon>
        <taxon>Charales</taxon>
        <taxon>Characeae</taxon>
        <taxon>Chara</taxon>
    </lineage>
</organism>
<reference evidence="14 15" key="1">
    <citation type="journal article" date="2018" name="Cell">
        <title>The Chara Genome: Secondary Complexity and Implications for Plant Terrestrialization.</title>
        <authorList>
            <person name="Nishiyama T."/>
            <person name="Sakayama H."/>
            <person name="Vries J.D."/>
            <person name="Buschmann H."/>
            <person name="Saint-Marcoux D."/>
            <person name="Ullrich K.K."/>
            <person name="Haas F.B."/>
            <person name="Vanderstraeten L."/>
            <person name="Becker D."/>
            <person name="Lang D."/>
            <person name="Vosolsobe S."/>
            <person name="Rombauts S."/>
            <person name="Wilhelmsson P.K.I."/>
            <person name="Janitza P."/>
            <person name="Kern R."/>
            <person name="Heyl A."/>
            <person name="Rumpler F."/>
            <person name="Villalobos L.I.A.C."/>
            <person name="Clay J.M."/>
            <person name="Skokan R."/>
            <person name="Toyoda A."/>
            <person name="Suzuki Y."/>
            <person name="Kagoshima H."/>
            <person name="Schijlen E."/>
            <person name="Tajeshwar N."/>
            <person name="Catarino B."/>
            <person name="Hetherington A.J."/>
            <person name="Saltykova A."/>
            <person name="Bonnot C."/>
            <person name="Breuninger H."/>
            <person name="Symeonidi A."/>
            <person name="Radhakrishnan G.V."/>
            <person name="Van Nieuwerburgh F."/>
            <person name="Deforce D."/>
            <person name="Chang C."/>
            <person name="Karol K.G."/>
            <person name="Hedrich R."/>
            <person name="Ulvskov P."/>
            <person name="Glockner G."/>
            <person name="Delwiche C.F."/>
            <person name="Petrasek J."/>
            <person name="Van de Peer Y."/>
            <person name="Friml J."/>
            <person name="Beilby M."/>
            <person name="Dolan L."/>
            <person name="Kohara Y."/>
            <person name="Sugano S."/>
            <person name="Fujiyama A."/>
            <person name="Delaux P.-M."/>
            <person name="Quint M."/>
            <person name="TheiBen G."/>
            <person name="Hagemann M."/>
            <person name="Harholt J."/>
            <person name="Dunand C."/>
            <person name="Zachgo S."/>
            <person name="Langdale J."/>
            <person name="Maumus F."/>
            <person name="Straeten D.V.D."/>
            <person name="Gould S.B."/>
            <person name="Rensing S.A."/>
        </authorList>
    </citation>
    <scope>NUCLEOTIDE SEQUENCE [LARGE SCALE GENOMIC DNA]</scope>
    <source>
        <strain evidence="14 15">S276</strain>
    </source>
</reference>
<evidence type="ECO:0000256" key="11">
    <source>
        <dbReference type="SAM" id="MobiDB-lite"/>
    </source>
</evidence>
<keyword evidence="9" id="KW-0007">Acetylation</keyword>
<comment type="subcellular location">
    <subcellularLocation>
        <location evidence="2">Cytoplasm</location>
    </subcellularLocation>
    <subcellularLocation>
        <location evidence="1">Endoplasmic reticulum</location>
    </subcellularLocation>
</comment>
<dbReference type="GO" id="GO:0005783">
    <property type="term" value="C:endoplasmic reticulum"/>
    <property type="evidence" value="ECO:0007669"/>
    <property type="project" value="UniProtKB-SubCell"/>
</dbReference>
<dbReference type="PANTHER" id="PTHR13266:SF1">
    <property type="entry name" value="PROTEASOME INHIBITOR PI31 SUBUNIT"/>
    <property type="match status" value="1"/>
</dbReference>
<name>A0A388K3W0_CHABU</name>
<dbReference type="Gramene" id="GBG64748">
    <property type="protein sequence ID" value="GBG64748"/>
    <property type="gene ID" value="CBR_g46706"/>
</dbReference>
<dbReference type="InterPro" id="IPR021625">
    <property type="entry name" value="PI31_Prot_N"/>
</dbReference>
<feature type="compositionally biased region" description="Gly residues" evidence="11">
    <location>
        <begin position="158"/>
        <end position="171"/>
    </location>
</feature>
<dbReference type="GO" id="GO:0043161">
    <property type="term" value="P:proteasome-mediated ubiquitin-dependent protein catabolic process"/>
    <property type="evidence" value="ECO:0007669"/>
    <property type="project" value="InterPro"/>
</dbReference>
<dbReference type="Gene3D" id="3.40.1000.30">
    <property type="match status" value="1"/>
</dbReference>
<accession>A0A388K3W0</accession>
<keyword evidence="8" id="KW-0647">Proteasome</keyword>
<feature type="domain" description="PI31 proteasome regulator N-terminal" evidence="13">
    <location>
        <begin position="5"/>
        <end position="158"/>
    </location>
</feature>
<evidence type="ECO:0000256" key="9">
    <source>
        <dbReference type="ARBA" id="ARBA00022990"/>
    </source>
</evidence>
<evidence type="ECO:0000256" key="8">
    <source>
        <dbReference type="ARBA" id="ARBA00022942"/>
    </source>
</evidence>
<feature type="compositionally biased region" description="Basic and acidic residues" evidence="11">
    <location>
        <begin position="209"/>
        <end position="223"/>
    </location>
</feature>
<keyword evidence="5" id="KW-0963">Cytoplasm</keyword>
<gene>
    <name evidence="14" type="ORF">CBR_g46706</name>
</gene>
<protein>
    <submittedName>
        <fullName evidence="14">Uncharacterized protein</fullName>
    </submittedName>
</protein>
<keyword evidence="7" id="KW-0256">Endoplasmic reticulum</keyword>
<dbReference type="InterPro" id="IPR045128">
    <property type="entry name" value="PI31-like"/>
</dbReference>
<dbReference type="STRING" id="69332.A0A388K3W0"/>
<comment type="similarity">
    <text evidence="3">Belongs to the proteasome inhibitor PI31 family.</text>
</comment>
<dbReference type="AlphaFoldDB" id="A0A388K3W0"/>
<dbReference type="EMBL" id="BFEA01000054">
    <property type="protein sequence ID" value="GBG64748.1"/>
    <property type="molecule type" value="Genomic_DNA"/>
</dbReference>
<dbReference type="InterPro" id="IPR013886">
    <property type="entry name" value="PI31_Prot_C"/>
</dbReference>
<comment type="caution">
    <text evidence="14">The sequence shown here is derived from an EMBL/GenBank/DDBJ whole genome shotgun (WGS) entry which is preliminary data.</text>
</comment>
<dbReference type="Pfam" id="PF11566">
    <property type="entry name" value="PI31_Prot_N"/>
    <property type="match status" value="1"/>
</dbReference>
<dbReference type="GO" id="GO:0004866">
    <property type="term" value="F:endopeptidase inhibitor activity"/>
    <property type="evidence" value="ECO:0007669"/>
    <property type="project" value="InterPro"/>
</dbReference>
<dbReference type="OMA" id="PFGFPDI"/>
<dbReference type="Pfam" id="PF08577">
    <property type="entry name" value="PI31_Prot_C"/>
    <property type="match status" value="1"/>
</dbReference>
<feature type="region of interest" description="Disordered" evidence="11">
    <location>
        <begin position="157"/>
        <end position="224"/>
    </location>
</feature>
<evidence type="ECO:0000256" key="4">
    <source>
        <dbReference type="ARBA" id="ARBA00022481"/>
    </source>
</evidence>
<keyword evidence="4" id="KW-0488">Methylation</keyword>